<dbReference type="GO" id="GO:0046872">
    <property type="term" value="F:metal ion binding"/>
    <property type="evidence" value="ECO:0007669"/>
    <property type="project" value="UniProtKB-KW"/>
</dbReference>
<dbReference type="GO" id="GO:0005634">
    <property type="term" value="C:nucleus"/>
    <property type="evidence" value="ECO:0007669"/>
    <property type="project" value="UniProtKB-SubCell"/>
</dbReference>
<feature type="domain" description="UmuC" evidence="8">
    <location>
        <begin position="3"/>
        <end position="214"/>
    </location>
</feature>
<dbReference type="GO" id="GO:0006281">
    <property type="term" value="P:DNA repair"/>
    <property type="evidence" value="ECO:0007669"/>
    <property type="project" value="UniProtKB-KW"/>
</dbReference>
<dbReference type="GO" id="GO:0035861">
    <property type="term" value="C:site of double-strand break"/>
    <property type="evidence" value="ECO:0007669"/>
    <property type="project" value="TreeGrafter"/>
</dbReference>
<sequence length="522" mass="56960">MVFLHIYVVEFYVQVHHHDDPRLIGSPFVLQKHGDIIAVSPEARALGMHHHMLVGDVQPPTSVDSHTRIVNAWTSKSDSNVLSERYNSASTAIFTLVRSFITSTPAEKNSGFEQVCIDEAYLEPDPIVDLRGLSRLIELQEQDSQHQEDDARPAPRRASSLARLFNHSKSTSEIQSPHALAKESEELDAGCVLGDLIQREVFAALRYDCLVGVGLTRQQARRASLHEADDAASCVEKEEGGQLEISSTGAVPVHEAQEGDMTEDRESRSKQGPCSSGDPDMAPLPVNLPELRKVFRLWTSAETACVEEEEGGQVEVSSTGAVPVYEAQEDDIAEDKESRPPSEPVRSWDSVGPPSPSNIIDVSMPGSASDNHVTGSHNTAIFGTDSKIPPTDDFSASSPTGAGLYTGSLEPRSDLYQSRSQLSSEVRQPLFPERRKQTGGGGGVERPKGELLQRSDGRNDAMTSRRRQRAAAMEVNDVWRLGDVLSIVGTSRAAADNFTLEWGVKEEVSELLALSDSEEESI</sequence>
<dbReference type="GO" id="GO:0003887">
    <property type="term" value="F:DNA-directed DNA polymerase activity"/>
    <property type="evidence" value="ECO:0007669"/>
    <property type="project" value="TreeGrafter"/>
</dbReference>
<keyword evidence="2" id="KW-0808">Transferase</keyword>
<evidence type="ECO:0000256" key="2">
    <source>
        <dbReference type="ARBA" id="ARBA00022679"/>
    </source>
</evidence>
<keyword evidence="5" id="KW-0234">DNA repair</keyword>
<dbReference type="Gene3D" id="3.30.70.270">
    <property type="match status" value="1"/>
</dbReference>
<dbReference type="Gene3D" id="3.40.1170.60">
    <property type="match status" value="1"/>
</dbReference>
<evidence type="ECO:0000259" key="8">
    <source>
        <dbReference type="PROSITE" id="PS50173"/>
    </source>
</evidence>
<reference evidence="9" key="1">
    <citation type="submission" date="2021-01" db="EMBL/GenBank/DDBJ databases">
        <authorList>
            <person name="Corre E."/>
            <person name="Pelletier E."/>
            <person name="Niang G."/>
            <person name="Scheremetjew M."/>
            <person name="Finn R."/>
            <person name="Kale V."/>
            <person name="Holt S."/>
            <person name="Cochrane G."/>
            <person name="Meng A."/>
            <person name="Brown T."/>
            <person name="Cohen L."/>
        </authorList>
    </citation>
    <scope>NUCLEOTIDE SEQUENCE</scope>
    <source>
        <strain evidence="9">CCMP1381</strain>
    </source>
</reference>
<comment type="subcellular location">
    <subcellularLocation>
        <location evidence="1">Nucleus</location>
    </subcellularLocation>
</comment>
<proteinExistence type="predicted"/>
<feature type="compositionally biased region" description="Polar residues" evidence="7">
    <location>
        <begin position="415"/>
        <end position="426"/>
    </location>
</feature>
<dbReference type="SUPFAM" id="SSF56672">
    <property type="entry name" value="DNA/RNA polymerases"/>
    <property type="match status" value="1"/>
</dbReference>
<dbReference type="GO" id="GO:0042276">
    <property type="term" value="P:error-prone translesion synthesis"/>
    <property type="evidence" value="ECO:0007669"/>
    <property type="project" value="TreeGrafter"/>
</dbReference>
<dbReference type="PROSITE" id="PS50173">
    <property type="entry name" value="UMUC"/>
    <property type="match status" value="1"/>
</dbReference>
<dbReference type="GO" id="GO:0005657">
    <property type="term" value="C:replication fork"/>
    <property type="evidence" value="ECO:0007669"/>
    <property type="project" value="TreeGrafter"/>
</dbReference>
<feature type="region of interest" description="Disordered" evidence="7">
    <location>
        <begin position="330"/>
        <end position="468"/>
    </location>
</feature>
<evidence type="ECO:0000256" key="1">
    <source>
        <dbReference type="ARBA" id="ARBA00004123"/>
    </source>
</evidence>
<dbReference type="GO" id="GO:0009314">
    <property type="term" value="P:response to radiation"/>
    <property type="evidence" value="ECO:0007669"/>
    <property type="project" value="TreeGrafter"/>
</dbReference>
<evidence type="ECO:0000256" key="4">
    <source>
        <dbReference type="ARBA" id="ARBA00022763"/>
    </source>
</evidence>
<dbReference type="InterPro" id="IPR001126">
    <property type="entry name" value="UmuC"/>
</dbReference>
<keyword evidence="3" id="KW-0479">Metal-binding</keyword>
<feature type="compositionally biased region" description="Polar residues" evidence="7">
    <location>
        <begin position="366"/>
        <end position="381"/>
    </location>
</feature>
<evidence type="ECO:0000256" key="7">
    <source>
        <dbReference type="SAM" id="MobiDB-lite"/>
    </source>
</evidence>
<dbReference type="Pfam" id="PF00817">
    <property type="entry name" value="IMS"/>
    <property type="match status" value="1"/>
</dbReference>
<gene>
    <name evidence="9" type="ORF">DSPE1174_LOCUS21400</name>
</gene>
<protein>
    <recommendedName>
        <fullName evidence="8">UmuC domain-containing protein</fullName>
    </recommendedName>
</protein>
<dbReference type="EMBL" id="HBGS01041559">
    <property type="protein sequence ID" value="CAD9451367.1"/>
    <property type="molecule type" value="Transcribed_RNA"/>
</dbReference>
<evidence type="ECO:0000256" key="3">
    <source>
        <dbReference type="ARBA" id="ARBA00022723"/>
    </source>
</evidence>
<organism evidence="9">
    <name type="scientific">Octactis speculum</name>
    <dbReference type="NCBI Taxonomy" id="3111310"/>
    <lineage>
        <taxon>Eukaryota</taxon>
        <taxon>Sar</taxon>
        <taxon>Stramenopiles</taxon>
        <taxon>Ochrophyta</taxon>
        <taxon>Dictyochophyceae</taxon>
        <taxon>Dictyochales</taxon>
        <taxon>Dictyochaceae</taxon>
        <taxon>Octactis</taxon>
    </lineage>
</organism>
<feature type="compositionally biased region" description="Basic and acidic residues" evidence="7">
    <location>
        <begin position="445"/>
        <end position="459"/>
    </location>
</feature>
<keyword evidence="6" id="KW-0539">Nucleus</keyword>
<keyword evidence="4" id="KW-0227">DNA damage</keyword>
<feature type="region of interest" description="Disordered" evidence="7">
    <location>
        <begin position="227"/>
        <end position="285"/>
    </location>
</feature>
<dbReference type="InterPro" id="IPR052230">
    <property type="entry name" value="DNA_polymerase_eta"/>
</dbReference>
<dbReference type="PANTHER" id="PTHR45873">
    <property type="entry name" value="DNA POLYMERASE ETA"/>
    <property type="match status" value="1"/>
</dbReference>
<dbReference type="InterPro" id="IPR043502">
    <property type="entry name" value="DNA/RNA_pol_sf"/>
</dbReference>
<dbReference type="PANTHER" id="PTHR45873:SF1">
    <property type="entry name" value="DNA POLYMERASE ETA"/>
    <property type="match status" value="1"/>
</dbReference>
<evidence type="ECO:0000313" key="9">
    <source>
        <dbReference type="EMBL" id="CAD9451367.1"/>
    </source>
</evidence>
<dbReference type="AlphaFoldDB" id="A0A7S2DF82"/>
<accession>A0A7S2DF82</accession>
<dbReference type="InterPro" id="IPR043128">
    <property type="entry name" value="Rev_trsase/Diguanyl_cyclase"/>
</dbReference>
<name>A0A7S2DF82_9STRA</name>
<feature type="compositionally biased region" description="Basic and acidic residues" evidence="7">
    <location>
        <begin position="227"/>
        <end position="240"/>
    </location>
</feature>
<evidence type="ECO:0000256" key="6">
    <source>
        <dbReference type="ARBA" id="ARBA00023242"/>
    </source>
</evidence>
<evidence type="ECO:0000256" key="5">
    <source>
        <dbReference type="ARBA" id="ARBA00023204"/>
    </source>
</evidence>